<dbReference type="Proteomes" id="UP000306585">
    <property type="component" value="Unassembled WGS sequence"/>
</dbReference>
<comment type="caution">
    <text evidence="2">The sequence shown here is derived from an EMBL/GenBank/DDBJ whole genome shotgun (WGS) entry which is preliminary data.</text>
</comment>
<proteinExistence type="predicted"/>
<dbReference type="Pfam" id="PF13271">
    <property type="entry name" value="DUF4062"/>
    <property type="match status" value="1"/>
</dbReference>
<dbReference type="InterPro" id="IPR036388">
    <property type="entry name" value="WH-like_DNA-bd_sf"/>
</dbReference>
<dbReference type="Gene3D" id="1.10.10.10">
    <property type="entry name" value="Winged helix-like DNA-binding domain superfamily/Winged helix DNA-binding domain"/>
    <property type="match status" value="1"/>
</dbReference>
<accession>A0A5R9GVX2</accession>
<reference evidence="2 3" key="1">
    <citation type="journal article" date="2019" name="Appl. Environ. Microbiol.">
        <title>Environmental Evidence and Genomic Insight of Iron-oxidizing Bacteria Preference Towards More Corrosion Resistant Stainless Steel at Higher Salinities.</title>
        <authorList>
            <person name="Garrison C.E."/>
            <person name="Price K.A."/>
            <person name="Field E.K."/>
        </authorList>
    </citation>
    <scope>NUCLEOTIDE SEQUENCE [LARGE SCALE GENOMIC DNA]</scope>
    <source>
        <strain evidence="2 3">P3</strain>
    </source>
</reference>
<protein>
    <submittedName>
        <fullName evidence="2">DUF4062 domain-containing protein</fullName>
    </submittedName>
</protein>
<dbReference type="Gene3D" id="3.30.565.60">
    <property type="match status" value="1"/>
</dbReference>
<evidence type="ECO:0000259" key="1">
    <source>
        <dbReference type="Pfam" id="PF13271"/>
    </source>
</evidence>
<organism evidence="2 3">
    <name type="scientific">Mariprofundus erugo</name>
    <dbReference type="NCBI Taxonomy" id="2528639"/>
    <lineage>
        <taxon>Bacteria</taxon>
        <taxon>Pseudomonadati</taxon>
        <taxon>Pseudomonadota</taxon>
        <taxon>Candidatius Mariprofundia</taxon>
        <taxon>Mariprofundales</taxon>
        <taxon>Mariprofundaceae</taxon>
        <taxon>Mariprofundus</taxon>
    </lineage>
</organism>
<dbReference type="EMBL" id="VBRY01000003">
    <property type="protein sequence ID" value="TLS68122.1"/>
    <property type="molecule type" value="Genomic_DNA"/>
</dbReference>
<dbReference type="InterPro" id="IPR038475">
    <property type="entry name" value="RecG_C_sf"/>
</dbReference>
<dbReference type="RefSeq" id="WP_138238458.1">
    <property type="nucleotide sequence ID" value="NZ_VBRY01000003.1"/>
</dbReference>
<dbReference type="AlphaFoldDB" id="A0A5R9GVX2"/>
<dbReference type="PANTHER" id="PTHR30595:SF6">
    <property type="entry name" value="SCHLAFEN ALBA-2 DOMAIN-CONTAINING PROTEIN"/>
    <property type="match status" value="1"/>
</dbReference>
<evidence type="ECO:0000313" key="3">
    <source>
        <dbReference type="Proteomes" id="UP000306585"/>
    </source>
</evidence>
<dbReference type="InterPro" id="IPR025139">
    <property type="entry name" value="DUF4062"/>
</dbReference>
<dbReference type="Pfam" id="PF13749">
    <property type="entry name" value="HATPase_c_4"/>
    <property type="match status" value="1"/>
</dbReference>
<gene>
    <name evidence="2" type="ORF">FEF65_03760</name>
</gene>
<evidence type="ECO:0000313" key="2">
    <source>
        <dbReference type="EMBL" id="TLS68122.1"/>
    </source>
</evidence>
<keyword evidence="3" id="KW-1185">Reference proteome</keyword>
<name>A0A5R9GVX2_9PROT</name>
<sequence length="507" mass="57063">MRIRVFISSVQKELTDERMSLQILLSTDPFLSEHCVPVLFEEQPAGLQPDNRAYLELLRTCQVYLGIIWKEYGHQVDGLSATHHEYRLAKELALPTLVTIKGNNDLARADETESFIQEIKDDGHTYDRFNDTEALQEKVRARLIRHIKDTYDLEPTSDQEQSAHQTIQVASSFERQRLEFVPWDELDMTIANRIVAKSEEQSVDTLSPESVRRALWQRGYLWRNDADQYFATAAGILLMSHDPSVCFAHCRIQIAAHAGIARSASPLDHATIRKPLPDAIDAAVTFIRKNTRHPLRVVGLQRVEVDEYPESALREALVNALAHRDYEDSGRKVTVDVFQDRVEIVSPGGLAGNLTLAKLRAGTARSRSRNPNTAQGLVFLDRMEERGTGIQRMRDAMLDHGLERPVITIVDDEVVVMLPGPGDDLDRIRVTAQATSGLKPSIEAKLNDRQKSILEEIVANGSVSTGWCKKQFGVVQDTAVRDLKELVELELIEPRGAGRGRHYVLKA</sequence>
<dbReference type="PANTHER" id="PTHR30595">
    <property type="entry name" value="GLPR-RELATED TRANSCRIPTIONAL REPRESSOR"/>
    <property type="match status" value="1"/>
</dbReference>
<feature type="domain" description="DUF4062" evidence="1">
    <location>
        <begin position="4"/>
        <end position="89"/>
    </location>
</feature>